<evidence type="ECO:0000256" key="2">
    <source>
        <dbReference type="ARBA" id="ARBA00004479"/>
    </source>
</evidence>
<evidence type="ECO:0000256" key="1">
    <source>
        <dbReference type="ARBA" id="ARBA00004162"/>
    </source>
</evidence>
<keyword evidence="15 19" id="KW-0472">Membrane</keyword>
<sequence>MTALIVHGSMLILSFRVVCVAGIDLIVEEPQNCFPIAIKSVAVWSSSFSVVRTEAVLPCLVQGPQVGTGHHFTGTCLLLFVSGLWCSSPKDFDLFSCQMYSQMQACSSGLCFAALEHPLQIKSTIIMSMEDCISGSTLKTEELKAARTTEKKTFTAVVTHGSAAQSIAEAYLNKEHRSGQLPSLSMPSSSAHLPLFLSLLLSSFGTILSSSSESDLLLTFKASVEDPALVLSDWSPNFTNYCNWTGITCSKTTSLVTSIDLNNRNLSGYISPSICQLPELSTLNLASNNFNQAITLQLTECSRLVILNLSNNLLWGTLPEQIGLLSSLVTLDLSRNHIEGQIPLSLGSLVRLQVLNFGSNFFSGIIHPHVLKNLSELVLLDLSRNPSLISQLPQEIGRVSKLRWLLMQRSGLYGTIPESLLDLHELEILDLSQNNLTGIIPLGLGLGFLKLASVDFSQNMLSGSFPIDVCYGKVLLELSLHENSFTGSIPKIIEKCSSLERLQVQDNKFSGELPSGLWSMPQLKLLRAENNLFTGEIPDEVGVPSQLEQVQIDNNNFTGVIARGLGSIRTMYKFSASLNRFSGNLPDNIFDSPVLSIVNMSHNSLTGPIPEPRNCRKLVSLSLAGNSLSGGIPPSLGHLPVLTYLDISNNKITGEIPPELQNLKLALFNVSFNQLSGSVPASLVSGLPASFLQGNPDLCGPGLLNPCTVRPEKQNSKNNGLIWTVIVISIIVGLMLIASGLLAVYRLSQSRPGSGKWKSVFFYPLKITEDELLMALVERNSIGEGAFGKVYAIPAPDGEFVAVKRLLNSGNLSFRTVKAEIKTLAKARHRNVTKLLGFCYSRGTILLIFEYQQKGSLGDALRKPGFSMDWRFRLKVAVGSAQGLLYLHNDYVSQILHLDMKSNNILLGDDFEPKIADFGLARVIGEAAYKSSVASELGGYCYFPPEYGCIKKPTEQMDVYSFGVVLLELITGRPAEQPESRESLDIVKLVRRKVNMTNGALEVLDPKISSSAQQDMLEVLDLALRCTSVLPEKRPTIIEVVRSLQSLQPIALPPILTGDGELPGVE</sequence>
<dbReference type="FunFam" id="1.10.510.10:FF:000388">
    <property type="entry name" value="Leucine-rich repeat receptor-like tyrosine-protein kinase PXC3"/>
    <property type="match status" value="1"/>
</dbReference>
<evidence type="ECO:0000313" key="23">
    <source>
        <dbReference type="Proteomes" id="UP000734854"/>
    </source>
</evidence>
<dbReference type="Gene3D" id="1.10.510.10">
    <property type="entry name" value="Transferase(Phosphotransferase) domain 1"/>
    <property type="match status" value="1"/>
</dbReference>
<proteinExistence type="inferred from homology"/>
<keyword evidence="12" id="KW-0418">Kinase</keyword>
<feature type="domain" description="Protein kinase" evidence="21">
    <location>
        <begin position="776"/>
        <end position="1051"/>
    </location>
</feature>
<accession>A0A8J5ECB9</accession>
<feature type="signal peptide" evidence="20">
    <location>
        <begin position="1"/>
        <end position="22"/>
    </location>
</feature>
<dbReference type="PROSITE" id="PS00108">
    <property type="entry name" value="PROTEIN_KINASE_ST"/>
    <property type="match status" value="1"/>
</dbReference>
<dbReference type="FunFam" id="3.80.10.10:FF:000516">
    <property type="entry name" value="Leucine-rich repeat family protein"/>
    <property type="match status" value="1"/>
</dbReference>
<dbReference type="SMART" id="SM00369">
    <property type="entry name" value="LRR_TYP"/>
    <property type="match status" value="5"/>
</dbReference>
<evidence type="ECO:0000256" key="18">
    <source>
        <dbReference type="PROSITE-ProRule" id="PRU10141"/>
    </source>
</evidence>
<dbReference type="InterPro" id="IPR032675">
    <property type="entry name" value="LRR_dom_sf"/>
</dbReference>
<evidence type="ECO:0000256" key="12">
    <source>
        <dbReference type="ARBA" id="ARBA00022777"/>
    </source>
</evidence>
<dbReference type="PANTHER" id="PTHR45974">
    <property type="entry name" value="RECEPTOR-LIKE PROTEIN 55"/>
    <property type="match status" value="1"/>
</dbReference>
<evidence type="ECO:0000256" key="9">
    <source>
        <dbReference type="ARBA" id="ARBA00022729"/>
    </source>
</evidence>
<dbReference type="EC" id="2.7.11.1" evidence="4"/>
<dbReference type="PROSITE" id="PS00107">
    <property type="entry name" value="PROTEIN_KINASE_ATP"/>
    <property type="match status" value="1"/>
</dbReference>
<dbReference type="PRINTS" id="PR00019">
    <property type="entry name" value="LEURICHRPT"/>
</dbReference>
<evidence type="ECO:0000256" key="11">
    <source>
        <dbReference type="ARBA" id="ARBA00022741"/>
    </source>
</evidence>
<dbReference type="Gene3D" id="3.30.200.20">
    <property type="entry name" value="Phosphorylase Kinase, domain 1"/>
    <property type="match status" value="1"/>
</dbReference>
<evidence type="ECO:0000256" key="20">
    <source>
        <dbReference type="SAM" id="SignalP"/>
    </source>
</evidence>
<evidence type="ECO:0000259" key="21">
    <source>
        <dbReference type="PROSITE" id="PS50011"/>
    </source>
</evidence>
<dbReference type="PANTHER" id="PTHR45974:SF260">
    <property type="entry name" value="PROTEIN KINASE DOMAIN-CONTAINING PROTEIN"/>
    <property type="match status" value="1"/>
</dbReference>
<dbReference type="Pfam" id="PF08263">
    <property type="entry name" value="LRRNT_2"/>
    <property type="match status" value="1"/>
</dbReference>
<evidence type="ECO:0000256" key="7">
    <source>
        <dbReference type="ARBA" id="ARBA00022679"/>
    </source>
</evidence>
<gene>
    <name evidence="22" type="ORF">ZIOFF_068944</name>
</gene>
<dbReference type="SUPFAM" id="SSF52058">
    <property type="entry name" value="L domain-like"/>
    <property type="match status" value="2"/>
</dbReference>
<dbReference type="PROSITE" id="PS51450">
    <property type="entry name" value="LRR"/>
    <property type="match status" value="1"/>
</dbReference>
<dbReference type="PROSITE" id="PS50011">
    <property type="entry name" value="PROTEIN_KINASE_DOM"/>
    <property type="match status" value="1"/>
</dbReference>
<keyword evidence="7" id="KW-0808">Transferase</keyword>
<evidence type="ECO:0000256" key="13">
    <source>
        <dbReference type="ARBA" id="ARBA00022840"/>
    </source>
</evidence>
<name>A0A8J5ECB9_ZINOF</name>
<keyword evidence="17" id="KW-0325">Glycoprotein</keyword>
<dbReference type="InterPro" id="IPR008271">
    <property type="entry name" value="Ser/Thr_kinase_AS"/>
</dbReference>
<dbReference type="GO" id="GO:0004674">
    <property type="term" value="F:protein serine/threonine kinase activity"/>
    <property type="evidence" value="ECO:0007669"/>
    <property type="project" value="UniProtKB-KW"/>
</dbReference>
<dbReference type="InterPro" id="IPR003591">
    <property type="entry name" value="Leu-rich_rpt_typical-subtyp"/>
</dbReference>
<dbReference type="InterPro" id="IPR013210">
    <property type="entry name" value="LRR_N_plant-typ"/>
</dbReference>
<keyword evidence="9 20" id="KW-0732">Signal</keyword>
<evidence type="ECO:0000256" key="4">
    <source>
        <dbReference type="ARBA" id="ARBA00012513"/>
    </source>
</evidence>
<dbReference type="FunFam" id="3.80.10.10:FF:000534">
    <property type="entry name" value="Probably inactive leucine-rich repeat receptor-like protein kinase At5g06940"/>
    <property type="match status" value="1"/>
</dbReference>
<dbReference type="Proteomes" id="UP000734854">
    <property type="component" value="Unassembled WGS sequence"/>
</dbReference>
<dbReference type="SUPFAM" id="SSF56112">
    <property type="entry name" value="Protein kinase-like (PK-like)"/>
    <property type="match status" value="1"/>
</dbReference>
<dbReference type="AlphaFoldDB" id="A0A8J5ECB9"/>
<evidence type="ECO:0000256" key="8">
    <source>
        <dbReference type="ARBA" id="ARBA00022692"/>
    </source>
</evidence>
<keyword evidence="6" id="KW-0433">Leucine-rich repeat</keyword>
<dbReference type="GO" id="GO:0005524">
    <property type="term" value="F:ATP binding"/>
    <property type="evidence" value="ECO:0007669"/>
    <property type="project" value="UniProtKB-UniRule"/>
</dbReference>
<keyword evidence="23" id="KW-1185">Reference proteome</keyword>
<keyword evidence="13 18" id="KW-0067">ATP-binding</keyword>
<dbReference type="Pfam" id="PF00560">
    <property type="entry name" value="LRR_1"/>
    <property type="match status" value="5"/>
</dbReference>
<dbReference type="SMART" id="SM00220">
    <property type="entry name" value="S_TKc"/>
    <property type="match status" value="1"/>
</dbReference>
<reference evidence="22 23" key="1">
    <citation type="submission" date="2020-08" db="EMBL/GenBank/DDBJ databases">
        <title>Plant Genome Project.</title>
        <authorList>
            <person name="Zhang R.-G."/>
        </authorList>
    </citation>
    <scope>NUCLEOTIDE SEQUENCE [LARGE SCALE GENOMIC DNA]</scope>
    <source>
        <tissue evidence="22">Rhizome</tissue>
    </source>
</reference>
<dbReference type="Pfam" id="PF00069">
    <property type="entry name" value="Pkinase"/>
    <property type="match status" value="1"/>
</dbReference>
<evidence type="ECO:0000256" key="15">
    <source>
        <dbReference type="ARBA" id="ARBA00023136"/>
    </source>
</evidence>
<keyword evidence="5" id="KW-0723">Serine/threonine-protein kinase</keyword>
<dbReference type="InterPro" id="IPR011009">
    <property type="entry name" value="Kinase-like_dom_sf"/>
</dbReference>
<keyword evidence="16" id="KW-0675">Receptor</keyword>
<evidence type="ECO:0000256" key="3">
    <source>
        <dbReference type="ARBA" id="ARBA00008684"/>
    </source>
</evidence>
<feature type="transmembrane region" description="Helical" evidence="19">
    <location>
        <begin position="720"/>
        <end position="745"/>
    </location>
</feature>
<dbReference type="EMBL" id="JACMSC010000020">
    <property type="protein sequence ID" value="KAG6471502.1"/>
    <property type="molecule type" value="Genomic_DNA"/>
</dbReference>
<feature type="binding site" evidence="18">
    <location>
        <position position="804"/>
    </location>
    <ligand>
        <name>ATP</name>
        <dbReference type="ChEBI" id="CHEBI:30616"/>
    </ligand>
</feature>
<evidence type="ECO:0000256" key="16">
    <source>
        <dbReference type="ARBA" id="ARBA00023170"/>
    </source>
</evidence>
<keyword evidence="10" id="KW-0677">Repeat</keyword>
<organism evidence="22 23">
    <name type="scientific">Zingiber officinale</name>
    <name type="common">Ginger</name>
    <name type="synonym">Amomum zingiber</name>
    <dbReference type="NCBI Taxonomy" id="94328"/>
    <lineage>
        <taxon>Eukaryota</taxon>
        <taxon>Viridiplantae</taxon>
        <taxon>Streptophyta</taxon>
        <taxon>Embryophyta</taxon>
        <taxon>Tracheophyta</taxon>
        <taxon>Spermatophyta</taxon>
        <taxon>Magnoliopsida</taxon>
        <taxon>Liliopsida</taxon>
        <taxon>Zingiberales</taxon>
        <taxon>Zingiberaceae</taxon>
        <taxon>Zingiber</taxon>
    </lineage>
</organism>
<comment type="subcellular location">
    <subcellularLocation>
        <location evidence="1">Cell membrane</location>
        <topology evidence="1">Single-pass membrane protein</topology>
    </subcellularLocation>
    <subcellularLocation>
        <location evidence="2">Membrane</location>
        <topology evidence="2">Single-pass type I membrane protein</topology>
    </subcellularLocation>
</comment>
<keyword evidence="14 19" id="KW-1133">Transmembrane helix</keyword>
<dbReference type="Gene3D" id="3.80.10.10">
    <property type="entry name" value="Ribonuclease Inhibitor"/>
    <property type="match status" value="3"/>
</dbReference>
<dbReference type="GO" id="GO:0005886">
    <property type="term" value="C:plasma membrane"/>
    <property type="evidence" value="ECO:0007669"/>
    <property type="project" value="UniProtKB-SubCell"/>
</dbReference>
<keyword evidence="11 18" id="KW-0547">Nucleotide-binding</keyword>
<dbReference type="FunFam" id="3.30.200.20:FF:000652">
    <property type="entry name" value="probably inactive leucine-rich repeat receptor-like protein kinase At5g06940"/>
    <property type="match status" value="1"/>
</dbReference>
<feature type="chain" id="PRO_5035329391" description="non-specific serine/threonine protein kinase" evidence="20">
    <location>
        <begin position="23"/>
        <end position="1066"/>
    </location>
</feature>
<evidence type="ECO:0000256" key="5">
    <source>
        <dbReference type="ARBA" id="ARBA00022527"/>
    </source>
</evidence>
<evidence type="ECO:0000313" key="22">
    <source>
        <dbReference type="EMBL" id="KAG6471502.1"/>
    </source>
</evidence>
<evidence type="ECO:0000256" key="19">
    <source>
        <dbReference type="SAM" id="Phobius"/>
    </source>
</evidence>
<evidence type="ECO:0000256" key="6">
    <source>
        <dbReference type="ARBA" id="ARBA00022614"/>
    </source>
</evidence>
<dbReference type="InterPro" id="IPR001611">
    <property type="entry name" value="Leu-rich_rpt"/>
</dbReference>
<comment type="caution">
    <text evidence="22">The sequence shown here is derived from an EMBL/GenBank/DDBJ whole genome shotgun (WGS) entry which is preliminary data.</text>
</comment>
<comment type="similarity">
    <text evidence="3">Belongs to the protein kinase superfamily. Ser/Thr protein kinase family.</text>
</comment>
<protein>
    <recommendedName>
        <fullName evidence="4">non-specific serine/threonine protein kinase</fullName>
        <ecNumber evidence="4">2.7.11.1</ecNumber>
    </recommendedName>
</protein>
<keyword evidence="8 19" id="KW-0812">Transmembrane</keyword>
<dbReference type="InterPro" id="IPR017441">
    <property type="entry name" value="Protein_kinase_ATP_BS"/>
</dbReference>
<evidence type="ECO:0000256" key="17">
    <source>
        <dbReference type="ARBA" id="ARBA00023180"/>
    </source>
</evidence>
<evidence type="ECO:0000256" key="10">
    <source>
        <dbReference type="ARBA" id="ARBA00022737"/>
    </source>
</evidence>
<dbReference type="InterPro" id="IPR000719">
    <property type="entry name" value="Prot_kinase_dom"/>
</dbReference>
<evidence type="ECO:0000256" key="14">
    <source>
        <dbReference type="ARBA" id="ARBA00022989"/>
    </source>
</evidence>